<dbReference type="AlphaFoldDB" id="A0A9D2IHU6"/>
<feature type="signal peptide" evidence="1">
    <location>
        <begin position="1"/>
        <end position="20"/>
    </location>
</feature>
<proteinExistence type="predicted"/>
<dbReference type="InterPro" id="IPR017853">
    <property type="entry name" value="GH"/>
</dbReference>
<evidence type="ECO:0000313" key="3">
    <source>
        <dbReference type="Proteomes" id="UP000824025"/>
    </source>
</evidence>
<dbReference type="Proteomes" id="UP000824025">
    <property type="component" value="Unassembled WGS sequence"/>
</dbReference>
<gene>
    <name evidence="2" type="ORF">H9726_00330</name>
</gene>
<name>A0A9D2IHU6_9FIRM</name>
<dbReference type="SUPFAM" id="SSF51445">
    <property type="entry name" value="(Trans)glycosidases"/>
    <property type="match status" value="1"/>
</dbReference>
<feature type="chain" id="PRO_5038460227" description="Glycoside hydrolase family 42 N-terminal domain-containing protein" evidence="1">
    <location>
        <begin position="21"/>
        <end position="465"/>
    </location>
</feature>
<reference evidence="2" key="2">
    <citation type="submission" date="2021-04" db="EMBL/GenBank/DDBJ databases">
        <authorList>
            <person name="Gilroy R."/>
        </authorList>
    </citation>
    <scope>NUCLEOTIDE SEQUENCE</scope>
    <source>
        <strain evidence="2">CHK192-19661</strain>
    </source>
</reference>
<evidence type="ECO:0000313" key="2">
    <source>
        <dbReference type="EMBL" id="HIZ08908.1"/>
    </source>
</evidence>
<dbReference type="EMBL" id="DXCF01000002">
    <property type="protein sequence ID" value="HIZ08908.1"/>
    <property type="molecule type" value="Genomic_DNA"/>
</dbReference>
<evidence type="ECO:0008006" key="4">
    <source>
        <dbReference type="Google" id="ProtNLM"/>
    </source>
</evidence>
<dbReference type="Gene3D" id="3.20.20.80">
    <property type="entry name" value="Glycosidases"/>
    <property type="match status" value="1"/>
</dbReference>
<protein>
    <recommendedName>
        <fullName evidence="4">Glycoside hydrolase family 42 N-terminal domain-containing protein</fullName>
    </recommendedName>
</protein>
<accession>A0A9D2IHU6</accession>
<comment type="caution">
    <text evidence="2">The sequence shown here is derived from an EMBL/GenBank/DDBJ whole genome shotgun (WGS) entry which is preliminary data.</text>
</comment>
<sequence>MKKKLIAGALALAMSASILSGCAVNYKTSAELPTWSTDEEFRFAAYMTPPQENVGVGELKDNPNYITDEQWKNLADCGFNYAYAVYEYELEDIKTVLSFCEKYGVKYLVRDSAGASDNISSLIGGENITSVPEDAQAEIKARIDTYKDSPAFAGHIAVDEPAADRFDNIAVVKDFYEEYLPGKEFYVNLFPEGGATGTETYDEYLDQFIEKVEPEFLSYDRYALTYDTSRNPELGLGYVKNLEDVAVRAKQHNIPFYVFLLTMGHWNYRTPKNYDDLAWQIYNSMAYGARGLETFTYWTTMSTGENITYGLIDWYGNKTQTWYSMQELISEIKAMEDVYLSFNWQNTVCYTADSDFPNYQYEGLRTSVLCSNEAEAPIEGVGHMSADHDVLLGHFKDAEGRNGYMLTNIGDPANDQTVTAKLTFEGADEVLVYKKGRAVRYALNKGVFTTEVGSGEGQFIVPITA</sequence>
<dbReference type="PROSITE" id="PS51257">
    <property type="entry name" value="PROKAR_LIPOPROTEIN"/>
    <property type="match status" value="1"/>
</dbReference>
<evidence type="ECO:0000256" key="1">
    <source>
        <dbReference type="SAM" id="SignalP"/>
    </source>
</evidence>
<reference evidence="2" key="1">
    <citation type="journal article" date="2021" name="PeerJ">
        <title>Extensive microbial diversity within the chicken gut microbiome revealed by metagenomics and culture.</title>
        <authorList>
            <person name="Gilroy R."/>
            <person name="Ravi A."/>
            <person name="Getino M."/>
            <person name="Pursley I."/>
            <person name="Horton D.L."/>
            <person name="Alikhan N.F."/>
            <person name="Baker D."/>
            <person name="Gharbi K."/>
            <person name="Hall N."/>
            <person name="Watson M."/>
            <person name="Adriaenssens E.M."/>
            <person name="Foster-Nyarko E."/>
            <person name="Jarju S."/>
            <person name="Secka A."/>
            <person name="Antonio M."/>
            <person name="Oren A."/>
            <person name="Chaudhuri R.R."/>
            <person name="La Ragione R."/>
            <person name="Hildebrand F."/>
            <person name="Pallen M.J."/>
        </authorList>
    </citation>
    <scope>NUCLEOTIDE SEQUENCE</scope>
    <source>
        <strain evidence="2">CHK192-19661</strain>
    </source>
</reference>
<keyword evidence="1" id="KW-0732">Signal</keyword>
<organism evidence="2 3">
    <name type="scientific">Candidatus Borkfalkia avicola</name>
    <dbReference type="NCBI Taxonomy" id="2838503"/>
    <lineage>
        <taxon>Bacteria</taxon>
        <taxon>Bacillati</taxon>
        <taxon>Bacillota</taxon>
        <taxon>Clostridia</taxon>
        <taxon>Christensenellales</taxon>
        <taxon>Christensenellaceae</taxon>
        <taxon>Candidatus Borkfalkia</taxon>
    </lineage>
</organism>